<evidence type="ECO:0000313" key="3">
    <source>
        <dbReference type="EMBL" id="EQD33347.1"/>
    </source>
</evidence>
<dbReference type="PANTHER" id="PTHR33734:SF22">
    <property type="entry name" value="MEMBRANE-BOUND LYTIC MUREIN TRANSGLYCOSYLASE D"/>
    <property type="match status" value="1"/>
</dbReference>
<sequence length="257" mass="29227">YMVRAGDTVYSIARRFNTTTDLLSRLNNLPNGRLLVGQDIDVPTTAYQLPHNVLVAAEQNDRSLWRHDFRFRVVRVRPGDSLWGIAQRNGMSVQRLAQINGLSVRHSILYPGEPLRLYADARVGRFTRPGVRVVQVRPGDSLWSIAVRNHVSVHALARANGLSIYHPILRPGEQLRILPSMATVQYNTRRALLSGIERGVHRIIYTVHAGDTLWQIARRFQVRMPDPRLERDEPGSAHPRGPEVDDPGRFRRLIGLH</sequence>
<feature type="non-terminal residue" evidence="3">
    <location>
        <position position="1"/>
    </location>
</feature>
<name>T0YN55_9ZZZZ</name>
<dbReference type="InterPro" id="IPR018392">
    <property type="entry name" value="LysM"/>
</dbReference>
<dbReference type="AlphaFoldDB" id="T0YN55"/>
<dbReference type="SMART" id="SM00257">
    <property type="entry name" value="LysM"/>
    <property type="match status" value="3"/>
</dbReference>
<comment type="caution">
    <text evidence="3">The sequence shown here is derived from an EMBL/GenBank/DDBJ whole genome shotgun (WGS) entry which is preliminary data.</text>
</comment>
<evidence type="ECO:0000259" key="2">
    <source>
        <dbReference type="PROSITE" id="PS51782"/>
    </source>
</evidence>
<reference evidence="3" key="1">
    <citation type="submission" date="2013-08" db="EMBL/GenBank/DDBJ databases">
        <authorList>
            <person name="Mendez C."/>
            <person name="Richter M."/>
            <person name="Ferrer M."/>
            <person name="Sanchez J."/>
        </authorList>
    </citation>
    <scope>NUCLEOTIDE SEQUENCE</scope>
</reference>
<feature type="region of interest" description="Disordered" evidence="1">
    <location>
        <begin position="227"/>
        <end position="248"/>
    </location>
</feature>
<feature type="domain" description="LysM" evidence="2">
    <location>
        <begin position="1"/>
        <end position="42"/>
    </location>
</feature>
<proteinExistence type="predicted"/>
<organism evidence="3">
    <name type="scientific">mine drainage metagenome</name>
    <dbReference type="NCBI Taxonomy" id="410659"/>
    <lineage>
        <taxon>unclassified sequences</taxon>
        <taxon>metagenomes</taxon>
        <taxon>ecological metagenomes</taxon>
    </lineage>
</organism>
<dbReference type="EMBL" id="AUZX01014079">
    <property type="protein sequence ID" value="EQD33347.1"/>
    <property type="molecule type" value="Genomic_DNA"/>
</dbReference>
<dbReference type="InterPro" id="IPR036779">
    <property type="entry name" value="LysM_dom_sf"/>
</dbReference>
<feature type="domain" description="LysM" evidence="2">
    <location>
        <begin position="132"/>
        <end position="177"/>
    </location>
</feature>
<dbReference type="Gene3D" id="3.10.350.10">
    <property type="entry name" value="LysM domain"/>
    <property type="match status" value="4"/>
</dbReference>
<reference evidence="3" key="2">
    <citation type="journal article" date="2014" name="ISME J.">
        <title>Microbial stratification in low pH oxic and suboxic macroscopic growths along an acid mine drainage.</title>
        <authorList>
            <person name="Mendez-Garcia C."/>
            <person name="Mesa V."/>
            <person name="Sprenger R.R."/>
            <person name="Richter M."/>
            <person name="Diez M.S."/>
            <person name="Solano J."/>
            <person name="Bargiela R."/>
            <person name="Golyshina O.V."/>
            <person name="Manteca A."/>
            <person name="Ramos J.L."/>
            <person name="Gallego J.R."/>
            <person name="Llorente I."/>
            <person name="Martins Dos Santos V.A."/>
            <person name="Jensen O.N."/>
            <person name="Pelaez A.I."/>
            <person name="Sanchez J."/>
            <person name="Ferrer M."/>
        </authorList>
    </citation>
    <scope>NUCLEOTIDE SEQUENCE</scope>
</reference>
<dbReference type="CDD" id="cd00118">
    <property type="entry name" value="LysM"/>
    <property type="match status" value="4"/>
</dbReference>
<accession>T0YN55</accession>
<feature type="domain" description="LysM" evidence="2">
    <location>
        <begin position="72"/>
        <end position="117"/>
    </location>
</feature>
<gene>
    <name evidence="3" type="ORF">B1A_19083</name>
</gene>
<dbReference type="Pfam" id="PF01476">
    <property type="entry name" value="LysM"/>
    <property type="match status" value="4"/>
</dbReference>
<evidence type="ECO:0000256" key="1">
    <source>
        <dbReference type="SAM" id="MobiDB-lite"/>
    </source>
</evidence>
<dbReference type="PANTHER" id="PTHR33734">
    <property type="entry name" value="LYSM DOMAIN-CONTAINING GPI-ANCHORED PROTEIN 2"/>
    <property type="match status" value="1"/>
</dbReference>
<dbReference type="PROSITE" id="PS51782">
    <property type="entry name" value="LYSM"/>
    <property type="match status" value="3"/>
</dbReference>
<dbReference type="SUPFAM" id="SSF54106">
    <property type="entry name" value="LysM domain"/>
    <property type="match status" value="3"/>
</dbReference>
<protein>
    <submittedName>
        <fullName evidence="3">Membrane-bound lytic murein transglycosylase D</fullName>
    </submittedName>
</protein>